<name>A0A7R9L9C4_9ACAR</name>
<keyword evidence="2" id="KW-0436">Ligase</keyword>
<evidence type="ECO:0000313" key="9">
    <source>
        <dbReference type="EMBL" id="CAD7637498.1"/>
    </source>
</evidence>
<dbReference type="InterPro" id="IPR042099">
    <property type="entry name" value="ANL_N_sf"/>
</dbReference>
<dbReference type="PANTHER" id="PTHR43272">
    <property type="entry name" value="LONG-CHAIN-FATTY-ACID--COA LIGASE"/>
    <property type="match status" value="1"/>
</dbReference>
<reference evidence="9" key="1">
    <citation type="submission" date="2020-11" db="EMBL/GenBank/DDBJ databases">
        <authorList>
            <person name="Tran Van P."/>
        </authorList>
    </citation>
    <scope>NUCLEOTIDE SEQUENCE</scope>
</reference>
<evidence type="ECO:0000313" key="10">
    <source>
        <dbReference type="Proteomes" id="UP000759131"/>
    </source>
</evidence>
<evidence type="ECO:0000256" key="2">
    <source>
        <dbReference type="ARBA" id="ARBA00022598"/>
    </source>
</evidence>
<dbReference type="SUPFAM" id="SSF56801">
    <property type="entry name" value="Acetyl-CoA synthetase-like"/>
    <property type="match status" value="1"/>
</dbReference>
<dbReference type="PROSITE" id="PS00455">
    <property type="entry name" value="AMP_BINDING"/>
    <property type="match status" value="1"/>
</dbReference>
<accession>A0A7R9L9C4</accession>
<keyword evidence="5" id="KW-0067">ATP-binding</keyword>
<evidence type="ECO:0000256" key="1">
    <source>
        <dbReference type="ARBA" id="ARBA00006432"/>
    </source>
</evidence>
<dbReference type="GO" id="GO:0005524">
    <property type="term" value="F:ATP binding"/>
    <property type="evidence" value="ECO:0007669"/>
    <property type="project" value="UniProtKB-KW"/>
</dbReference>
<dbReference type="Pfam" id="PF00501">
    <property type="entry name" value="AMP-binding"/>
    <property type="match status" value="1"/>
</dbReference>
<comment type="catalytic activity">
    <reaction evidence="7">
        <text>a long-chain fatty acid + ATP + CoA = a long-chain fatty acyl-CoA + AMP + diphosphate</text>
        <dbReference type="Rhea" id="RHEA:15421"/>
        <dbReference type="ChEBI" id="CHEBI:30616"/>
        <dbReference type="ChEBI" id="CHEBI:33019"/>
        <dbReference type="ChEBI" id="CHEBI:57287"/>
        <dbReference type="ChEBI" id="CHEBI:57560"/>
        <dbReference type="ChEBI" id="CHEBI:83139"/>
        <dbReference type="ChEBI" id="CHEBI:456215"/>
        <dbReference type="EC" id="6.2.1.3"/>
    </reaction>
</comment>
<dbReference type="GO" id="GO:0004467">
    <property type="term" value="F:long-chain fatty acid-CoA ligase activity"/>
    <property type="evidence" value="ECO:0007669"/>
    <property type="project" value="UniProtKB-EC"/>
</dbReference>
<dbReference type="InterPro" id="IPR000873">
    <property type="entry name" value="AMP-dep_synth/lig_dom"/>
</dbReference>
<dbReference type="EMBL" id="OC874326">
    <property type="protein sequence ID" value="CAD7637498.1"/>
    <property type="molecule type" value="Genomic_DNA"/>
</dbReference>
<dbReference type="GO" id="GO:0005886">
    <property type="term" value="C:plasma membrane"/>
    <property type="evidence" value="ECO:0007669"/>
    <property type="project" value="TreeGrafter"/>
</dbReference>
<protein>
    <recommendedName>
        <fullName evidence="6">long-chain-fatty-acid--CoA ligase</fullName>
        <ecNumber evidence="6">6.2.1.3</ecNumber>
    </recommendedName>
</protein>
<dbReference type="EC" id="6.2.1.3" evidence="6"/>
<gene>
    <name evidence="9" type="ORF">OSB1V03_LOCUS17011</name>
</gene>
<comment type="similarity">
    <text evidence="1">Belongs to the ATP-dependent AMP-binding enzyme family.</text>
</comment>
<keyword evidence="10" id="KW-1185">Reference proteome</keyword>
<keyword evidence="4" id="KW-0443">Lipid metabolism</keyword>
<dbReference type="PANTHER" id="PTHR43272:SF83">
    <property type="entry name" value="ACYL-COA SYNTHETASE LONG-CHAIN, ISOFORM J"/>
    <property type="match status" value="1"/>
</dbReference>
<evidence type="ECO:0000256" key="6">
    <source>
        <dbReference type="ARBA" id="ARBA00026121"/>
    </source>
</evidence>
<dbReference type="GO" id="GO:0005811">
    <property type="term" value="C:lipid droplet"/>
    <property type="evidence" value="ECO:0007669"/>
    <property type="project" value="TreeGrafter"/>
</dbReference>
<evidence type="ECO:0000259" key="8">
    <source>
        <dbReference type="Pfam" id="PF00501"/>
    </source>
</evidence>
<feature type="domain" description="AMP-dependent synthetase/ligase" evidence="8">
    <location>
        <begin position="111"/>
        <end position="294"/>
    </location>
</feature>
<keyword evidence="4" id="KW-0276">Fatty acid metabolism</keyword>
<dbReference type="Proteomes" id="UP000759131">
    <property type="component" value="Unassembled WGS sequence"/>
</dbReference>
<feature type="non-terminal residue" evidence="9">
    <location>
        <position position="1"/>
    </location>
</feature>
<dbReference type="EMBL" id="CAJPIZ010019751">
    <property type="protein sequence ID" value="CAG2117056.1"/>
    <property type="molecule type" value="Genomic_DNA"/>
</dbReference>
<dbReference type="GO" id="GO:0035336">
    <property type="term" value="P:long-chain fatty-acyl-CoA metabolic process"/>
    <property type="evidence" value="ECO:0007669"/>
    <property type="project" value="TreeGrafter"/>
</dbReference>
<organism evidence="9">
    <name type="scientific">Medioppia subpectinata</name>
    <dbReference type="NCBI Taxonomy" id="1979941"/>
    <lineage>
        <taxon>Eukaryota</taxon>
        <taxon>Metazoa</taxon>
        <taxon>Ecdysozoa</taxon>
        <taxon>Arthropoda</taxon>
        <taxon>Chelicerata</taxon>
        <taxon>Arachnida</taxon>
        <taxon>Acari</taxon>
        <taxon>Acariformes</taxon>
        <taxon>Sarcoptiformes</taxon>
        <taxon>Oribatida</taxon>
        <taxon>Brachypylina</taxon>
        <taxon>Oppioidea</taxon>
        <taxon>Oppiidae</taxon>
        <taxon>Medioppia</taxon>
    </lineage>
</organism>
<proteinExistence type="inferred from homology"/>
<dbReference type="AlphaFoldDB" id="A0A7R9L9C4"/>
<evidence type="ECO:0000256" key="5">
    <source>
        <dbReference type="ARBA" id="ARBA00022840"/>
    </source>
</evidence>
<dbReference type="Gene3D" id="3.40.50.12780">
    <property type="entry name" value="N-terminal domain of ligase-like"/>
    <property type="match status" value="1"/>
</dbReference>
<keyword evidence="3" id="KW-0547">Nucleotide-binding</keyword>
<sequence>MFTCYTYLTLPIYYVIQKPYQKLRKSHFQRSVQLDATDPYSPWVRTQETKFHVLTTSASMAEASKMMRRLYPLDRRCIGYRNVIEETVCTDADGLAVRLDGKVLRKLRLSPYVWFTYADVYDRIDCIARGLVVNGFQRRDKVVVLAETCADNLIFIQVCLKIGAVMVTVFATLGDEGISHCINETNAAIIYTTYDLLPKVQNILKTCPKVNTIIFVDNNSDAIKNNNTTQFEPNIKLLSTTGLYNDGKQEQTIELDGLELHPDELQIISYTSGTTGPPKGIEMTGAQLVRAGVSTSAAME</sequence>
<evidence type="ECO:0000256" key="7">
    <source>
        <dbReference type="ARBA" id="ARBA00036813"/>
    </source>
</evidence>
<dbReference type="GO" id="GO:0005783">
    <property type="term" value="C:endoplasmic reticulum"/>
    <property type="evidence" value="ECO:0007669"/>
    <property type="project" value="TreeGrafter"/>
</dbReference>
<evidence type="ECO:0000256" key="3">
    <source>
        <dbReference type="ARBA" id="ARBA00022741"/>
    </source>
</evidence>
<evidence type="ECO:0000256" key="4">
    <source>
        <dbReference type="ARBA" id="ARBA00022832"/>
    </source>
</evidence>
<dbReference type="OrthoDB" id="6537784at2759"/>
<dbReference type="InterPro" id="IPR020845">
    <property type="entry name" value="AMP-binding_CS"/>
</dbReference>